<feature type="non-terminal residue" evidence="9">
    <location>
        <position position="1"/>
    </location>
</feature>
<gene>
    <name evidence="9" type="ORF">SPARVUS_LOCUS2604228</name>
</gene>
<feature type="non-terminal residue" evidence="9">
    <location>
        <position position="415"/>
    </location>
</feature>
<reference evidence="9" key="1">
    <citation type="submission" date="2023-05" db="EMBL/GenBank/DDBJ databases">
        <authorList>
            <person name="Stuckert A."/>
        </authorList>
    </citation>
    <scope>NUCLEOTIDE SEQUENCE</scope>
</reference>
<keyword evidence="2" id="KW-0813">Transport</keyword>
<keyword evidence="5" id="KW-1133">Transmembrane helix</keyword>
<dbReference type="SUPFAM" id="SSF50911">
    <property type="entry name" value="Mannose 6-phosphate receptor domain"/>
    <property type="match status" value="3"/>
</dbReference>
<dbReference type="PANTHER" id="PTHR15071">
    <property type="entry name" value="MANNOSE-6-PHOSPHATE RECEPTOR FAMILY MEMBER"/>
    <property type="match status" value="1"/>
</dbReference>
<evidence type="ECO:0000256" key="2">
    <source>
        <dbReference type="ARBA" id="ARBA00022448"/>
    </source>
</evidence>
<evidence type="ECO:0000259" key="8">
    <source>
        <dbReference type="PROSITE" id="PS51914"/>
    </source>
</evidence>
<dbReference type="Pfam" id="PF00878">
    <property type="entry name" value="CIMR"/>
    <property type="match status" value="3"/>
</dbReference>
<feature type="domain" description="MRH" evidence="8">
    <location>
        <begin position="1"/>
        <end position="110"/>
    </location>
</feature>
<dbReference type="InterPro" id="IPR009011">
    <property type="entry name" value="Man6P_isomerase_rcpt-bd_dom_sf"/>
</dbReference>
<dbReference type="InterPro" id="IPR044865">
    <property type="entry name" value="MRH_dom"/>
</dbReference>
<dbReference type="InterPro" id="IPR000479">
    <property type="entry name" value="CIMR_rpt"/>
</dbReference>
<evidence type="ECO:0000256" key="5">
    <source>
        <dbReference type="ARBA" id="ARBA00022989"/>
    </source>
</evidence>
<evidence type="ECO:0000256" key="3">
    <source>
        <dbReference type="ARBA" id="ARBA00022692"/>
    </source>
</evidence>
<accession>A0ABN9BC36</accession>
<dbReference type="PROSITE" id="PS51914">
    <property type="entry name" value="MRH"/>
    <property type="match status" value="3"/>
</dbReference>
<keyword evidence="7" id="KW-1015">Disulfide bond</keyword>
<evidence type="ECO:0000313" key="9">
    <source>
        <dbReference type="EMBL" id="CAI9545140.1"/>
    </source>
</evidence>
<evidence type="ECO:0000256" key="4">
    <source>
        <dbReference type="ARBA" id="ARBA00022729"/>
    </source>
</evidence>
<comment type="subcellular location">
    <subcellularLocation>
        <location evidence="1">Endomembrane system</location>
    </subcellularLocation>
</comment>
<dbReference type="Gene3D" id="2.70.130.10">
    <property type="entry name" value="Mannose-6-phosphate receptor binding domain"/>
    <property type="match status" value="3"/>
</dbReference>
<evidence type="ECO:0000313" key="10">
    <source>
        <dbReference type="Proteomes" id="UP001162483"/>
    </source>
</evidence>
<dbReference type="EMBL" id="CATNWA010003338">
    <property type="protein sequence ID" value="CAI9545140.1"/>
    <property type="molecule type" value="Genomic_DNA"/>
</dbReference>
<name>A0ABN9BC36_9NEOB</name>
<feature type="domain" description="MRH" evidence="8">
    <location>
        <begin position="268"/>
        <end position="410"/>
    </location>
</feature>
<dbReference type="Proteomes" id="UP001162483">
    <property type="component" value="Unassembled WGS sequence"/>
</dbReference>
<evidence type="ECO:0000256" key="7">
    <source>
        <dbReference type="ARBA" id="ARBA00023157"/>
    </source>
</evidence>
<protein>
    <recommendedName>
        <fullName evidence="8">MRH domain-containing protein</fullName>
    </recommendedName>
</protein>
<comment type="caution">
    <text evidence="9">The sequence shown here is derived from an EMBL/GenBank/DDBJ whole genome shotgun (WGS) entry which is preliminary data.</text>
</comment>
<evidence type="ECO:0000256" key="6">
    <source>
        <dbReference type="ARBA" id="ARBA00023136"/>
    </source>
</evidence>
<organism evidence="9 10">
    <name type="scientific">Staurois parvus</name>
    <dbReference type="NCBI Taxonomy" id="386267"/>
    <lineage>
        <taxon>Eukaryota</taxon>
        <taxon>Metazoa</taxon>
        <taxon>Chordata</taxon>
        <taxon>Craniata</taxon>
        <taxon>Vertebrata</taxon>
        <taxon>Euteleostomi</taxon>
        <taxon>Amphibia</taxon>
        <taxon>Batrachia</taxon>
        <taxon>Anura</taxon>
        <taxon>Neobatrachia</taxon>
        <taxon>Ranoidea</taxon>
        <taxon>Ranidae</taxon>
        <taxon>Staurois</taxon>
    </lineage>
</organism>
<proteinExistence type="predicted"/>
<dbReference type="PANTHER" id="PTHR15071:SF17">
    <property type="entry name" value="CATION-INDEPENDENT MANNOSE-6-PHOSPHATE RECEPTOR"/>
    <property type="match status" value="1"/>
</dbReference>
<keyword evidence="10" id="KW-1185">Reference proteome</keyword>
<evidence type="ECO:0000256" key="1">
    <source>
        <dbReference type="ARBA" id="ARBA00004308"/>
    </source>
</evidence>
<keyword evidence="3" id="KW-0812">Transmembrane</keyword>
<sequence>HTWEAVDDGTVHYKINACENLKATDCGGTASFVCAHDISKNTYEPVGTALVQSDNNVLVYNTSVSCPKPGHTVQSIINLVCGKTLGTPEFVKFEECVHYFEWRTFTACKKNKFKPEQEVPCYIFDTDYKKHDLNPLIRTTGGYLVDDWDPDSDLYINVCRTIGSSEGDTSACPAASAACVVKGGKAYDIGRPKEPLKSYVKERLVLHYETDIKPDFCNDHQPAVTITFICPTAGTEVTGPKLTANSNCRYEIEWITENACHTEYLESDSCKLISKERGISIDLTPLKETSVGAYHAEDDKGEYTYYLNVCDKTHGGECSGEMSSCQYKKAGGQSKGAGSYKNQTLRYSDGDITLTYSGGETCSTGFQRMTVINFECNETAENDGKGVPEFDVEADCTYFFSWETKYACPKKKEDL</sequence>
<dbReference type="SMART" id="SM01404">
    <property type="entry name" value="CIMR"/>
    <property type="match status" value="2"/>
</dbReference>
<keyword evidence="4" id="KW-0732">Signal</keyword>
<feature type="domain" description="MRH" evidence="8">
    <location>
        <begin position="119"/>
        <end position="262"/>
    </location>
</feature>
<keyword evidence="6" id="KW-0472">Membrane</keyword>